<evidence type="ECO:0000313" key="1">
    <source>
        <dbReference type="EMBL" id="CAG8598377.1"/>
    </source>
</evidence>
<organism evidence="1 2">
    <name type="scientific">Ambispora gerdemannii</name>
    <dbReference type="NCBI Taxonomy" id="144530"/>
    <lineage>
        <taxon>Eukaryota</taxon>
        <taxon>Fungi</taxon>
        <taxon>Fungi incertae sedis</taxon>
        <taxon>Mucoromycota</taxon>
        <taxon>Glomeromycotina</taxon>
        <taxon>Glomeromycetes</taxon>
        <taxon>Archaeosporales</taxon>
        <taxon>Ambisporaceae</taxon>
        <taxon>Ambispora</taxon>
    </lineage>
</organism>
<protein>
    <submittedName>
        <fullName evidence="1">12877_t:CDS:1</fullName>
    </submittedName>
</protein>
<gene>
    <name evidence="1" type="ORF">AGERDE_LOCUS8970</name>
</gene>
<dbReference type="Proteomes" id="UP000789831">
    <property type="component" value="Unassembled WGS sequence"/>
</dbReference>
<dbReference type="EMBL" id="CAJVPL010002076">
    <property type="protein sequence ID" value="CAG8598377.1"/>
    <property type="molecule type" value="Genomic_DNA"/>
</dbReference>
<comment type="caution">
    <text evidence="1">The sequence shown here is derived from an EMBL/GenBank/DDBJ whole genome shotgun (WGS) entry which is preliminary data.</text>
</comment>
<accession>A0A9N9CCE4</accession>
<proteinExistence type="predicted"/>
<dbReference type="AlphaFoldDB" id="A0A9N9CCE4"/>
<reference evidence="1" key="1">
    <citation type="submission" date="2021-06" db="EMBL/GenBank/DDBJ databases">
        <authorList>
            <person name="Kallberg Y."/>
            <person name="Tangrot J."/>
            <person name="Rosling A."/>
        </authorList>
    </citation>
    <scope>NUCLEOTIDE SEQUENCE</scope>
    <source>
        <strain evidence="1">MT106</strain>
    </source>
</reference>
<keyword evidence="2" id="KW-1185">Reference proteome</keyword>
<name>A0A9N9CCE4_9GLOM</name>
<evidence type="ECO:0000313" key="2">
    <source>
        <dbReference type="Proteomes" id="UP000789831"/>
    </source>
</evidence>
<sequence length="80" mass="9250">MNVEGKLDDFTQIRRGYGKLDRNATFQELLQSILDYRDTGNSRERTLEAMDEMSIKGYTNSPIKHYHKHPVALGDAQNSY</sequence>